<dbReference type="RefSeq" id="WP_044236667.1">
    <property type="nucleotide sequence ID" value="NZ_ASRX01000006.1"/>
</dbReference>
<feature type="binding site" evidence="10">
    <location>
        <position position="117"/>
    </location>
    <ligand>
        <name>Zn(2+)</name>
        <dbReference type="ChEBI" id="CHEBI:29105"/>
    </ligand>
</feature>
<dbReference type="AlphaFoldDB" id="A0A017TGD2"/>
<dbReference type="GO" id="GO:0016791">
    <property type="term" value="F:phosphatase activity"/>
    <property type="evidence" value="ECO:0007669"/>
    <property type="project" value="InterPro"/>
</dbReference>
<dbReference type="EC" id="3.1.3.-" evidence="7"/>
<feature type="binding site" evidence="10">
    <location>
        <position position="99"/>
    </location>
    <ligand>
        <name>Zn(2+)</name>
        <dbReference type="ChEBI" id="CHEBI:29105"/>
    </ligand>
</feature>
<evidence type="ECO:0000256" key="7">
    <source>
        <dbReference type="PIRNR" id="PIRNR004682"/>
    </source>
</evidence>
<dbReference type="STRING" id="1192034.CAP_6902"/>
<dbReference type="OrthoDB" id="9814110at2"/>
<dbReference type="PANTHER" id="PTHR42891:SF1">
    <property type="entry name" value="D-GLYCERO-BETA-D-MANNO-HEPTOSE-1,7-BISPHOSPHATE 7-PHOSPHATASE"/>
    <property type="match status" value="1"/>
</dbReference>
<dbReference type="InterPro" id="IPR006549">
    <property type="entry name" value="HAD-SF_hydro_IIIA"/>
</dbReference>
<keyword evidence="10" id="KW-0460">Magnesium</keyword>
<dbReference type="GO" id="GO:0005975">
    <property type="term" value="P:carbohydrate metabolic process"/>
    <property type="evidence" value="ECO:0007669"/>
    <property type="project" value="InterPro"/>
</dbReference>
<dbReference type="NCBIfam" id="TIGR01656">
    <property type="entry name" value="Histidinol-ppas"/>
    <property type="match status" value="1"/>
</dbReference>
<evidence type="ECO:0000313" key="11">
    <source>
        <dbReference type="EMBL" id="EYF07880.1"/>
    </source>
</evidence>
<feature type="binding site" evidence="10">
    <location>
        <position position="119"/>
    </location>
    <ligand>
        <name>Zn(2+)</name>
        <dbReference type="ChEBI" id="CHEBI:29105"/>
    </ligand>
</feature>
<comment type="cofactor">
    <cofactor evidence="10">
        <name>Mg(2+)</name>
        <dbReference type="ChEBI" id="CHEBI:18420"/>
    </cofactor>
</comment>
<evidence type="ECO:0000256" key="4">
    <source>
        <dbReference type="ARBA" id="ARBA00022801"/>
    </source>
</evidence>
<evidence type="ECO:0000256" key="1">
    <source>
        <dbReference type="ARBA" id="ARBA00004496"/>
    </source>
</evidence>
<evidence type="ECO:0000256" key="3">
    <source>
        <dbReference type="ARBA" id="ARBA00022723"/>
    </source>
</evidence>
<protein>
    <recommendedName>
        <fullName evidence="6 7">D,D-heptose 1,7-bisphosphate phosphatase</fullName>
        <ecNumber evidence="7">3.1.3.-</ecNumber>
    </recommendedName>
</protein>
<keyword evidence="10" id="KW-0862">Zinc</keyword>
<dbReference type="SUPFAM" id="SSF56784">
    <property type="entry name" value="HAD-like"/>
    <property type="match status" value="1"/>
</dbReference>
<evidence type="ECO:0000313" key="12">
    <source>
        <dbReference type="Proteomes" id="UP000019678"/>
    </source>
</evidence>
<evidence type="ECO:0000256" key="2">
    <source>
        <dbReference type="ARBA" id="ARBA00022490"/>
    </source>
</evidence>
<evidence type="ECO:0000256" key="9">
    <source>
        <dbReference type="PIRSR" id="PIRSR004682-3"/>
    </source>
</evidence>
<evidence type="ECO:0000256" key="5">
    <source>
        <dbReference type="ARBA" id="ARBA00023277"/>
    </source>
</evidence>
<dbReference type="EMBL" id="ASRX01000006">
    <property type="protein sequence ID" value="EYF07880.1"/>
    <property type="molecule type" value="Genomic_DNA"/>
</dbReference>
<feature type="site" description="Contributes to substrate recognition" evidence="9">
    <location>
        <position position="120"/>
    </location>
</feature>
<name>A0A017TGD2_9BACT</name>
<feature type="binding site" evidence="10">
    <location>
        <position position="146"/>
    </location>
    <ligand>
        <name>Mg(2+)</name>
        <dbReference type="ChEBI" id="CHEBI:18420"/>
    </ligand>
</feature>
<comment type="subcellular location">
    <subcellularLocation>
        <location evidence="1 7">Cytoplasm</location>
    </subcellularLocation>
</comment>
<feature type="binding site" evidence="10">
    <location>
        <position position="10"/>
    </location>
    <ligand>
        <name>Mg(2+)</name>
        <dbReference type="ChEBI" id="CHEBI:18420"/>
    </ligand>
</feature>
<dbReference type="PANTHER" id="PTHR42891">
    <property type="entry name" value="D-GLYCERO-BETA-D-MANNO-HEPTOSE-1,7-BISPHOSPHATE 7-PHOSPHATASE"/>
    <property type="match status" value="1"/>
</dbReference>
<dbReference type="NCBIfam" id="TIGR01662">
    <property type="entry name" value="HAD-SF-IIIA"/>
    <property type="match status" value="1"/>
</dbReference>
<dbReference type="Proteomes" id="UP000019678">
    <property type="component" value="Unassembled WGS sequence"/>
</dbReference>
<dbReference type="PIRSF" id="PIRSF004682">
    <property type="entry name" value="GmhB"/>
    <property type="match status" value="1"/>
</dbReference>
<dbReference type="InterPro" id="IPR006543">
    <property type="entry name" value="Histidinol-phos"/>
</dbReference>
<dbReference type="InterPro" id="IPR004446">
    <property type="entry name" value="Heptose_bisP_phosphatase"/>
</dbReference>
<keyword evidence="4 7" id="KW-0378">Hydrolase</keyword>
<dbReference type="InterPro" id="IPR023214">
    <property type="entry name" value="HAD_sf"/>
</dbReference>
<feature type="site" description="Stabilizes the phosphoryl group" evidence="9">
    <location>
        <position position="121"/>
    </location>
</feature>
<feature type="binding site" evidence="10">
    <location>
        <position position="101"/>
    </location>
    <ligand>
        <name>Zn(2+)</name>
        <dbReference type="ChEBI" id="CHEBI:29105"/>
    </ligand>
</feature>
<feature type="binding site" evidence="10">
    <location>
        <position position="12"/>
    </location>
    <ligand>
        <name>Mg(2+)</name>
        <dbReference type="ChEBI" id="CHEBI:18420"/>
    </ligand>
</feature>
<gene>
    <name evidence="11" type="ORF">CAP_6902</name>
</gene>
<keyword evidence="12" id="KW-1185">Reference proteome</keyword>
<keyword evidence="3 10" id="KW-0479">Metal-binding</keyword>
<dbReference type="Pfam" id="PF13242">
    <property type="entry name" value="Hydrolase_like"/>
    <property type="match status" value="1"/>
</dbReference>
<organism evidence="11 12">
    <name type="scientific">Chondromyces apiculatus DSM 436</name>
    <dbReference type="NCBI Taxonomy" id="1192034"/>
    <lineage>
        <taxon>Bacteria</taxon>
        <taxon>Pseudomonadati</taxon>
        <taxon>Myxococcota</taxon>
        <taxon>Polyangia</taxon>
        <taxon>Polyangiales</taxon>
        <taxon>Polyangiaceae</taxon>
        <taxon>Chondromyces</taxon>
    </lineage>
</organism>
<sequence>MSGRPGVILDRDGTIIDVVRDAELGVVTTAFHPDQIRFLPGAVEGMRHLAEAGFTLAIATNQPGVAKGQIPWSALERTHAALLRRLQEAGVPVAAIEVCPHHPEGGPGGDPALVQVCGCRKPAPGMLTKLAEALDLEVAATWVIGDTPSDVEAARAAGMRGAMVFDPRRCELCPLREGPGGMGARARPEIAGPRIDSVAEAILATWARAAR</sequence>
<feature type="active site" description="Nucleophile" evidence="8">
    <location>
        <position position="10"/>
    </location>
</feature>
<comment type="caution">
    <text evidence="11">The sequence shown here is derived from an EMBL/GenBank/DDBJ whole genome shotgun (WGS) entry which is preliminary data.</text>
</comment>
<evidence type="ECO:0000256" key="8">
    <source>
        <dbReference type="PIRSR" id="PIRSR004682-1"/>
    </source>
</evidence>
<dbReference type="GO" id="GO:0046872">
    <property type="term" value="F:metal ion binding"/>
    <property type="evidence" value="ECO:0007669"/>
    <property type="project" value="UniProtKB-KW"/>
</dbReference>
<comment type="similarity">
    <text evidence="7">Belongs to the gmhB family.</text>
</comment>
<feature type="site" description="Stabilizes the phosphoryl group" evidence="9">
    <location>
        <position position="60"/>
    </location>
</feature>
<dbReference type="GO" id="GO:0005737">
    <property type="term" value="C:cytoplasm"/>
    <property type="evidence" value="ECO:0007669"/>
    <property type="project" value="UniProtKB-SubCell"/>
</dbReference>
<dbReference type="InterPro" id="IPR036412">
    <property type="entry name" value="HAD-like_sf"/>
</dbReference>
<proteinExistence type="inferred from homology"/>
<comment type="cofactor">
    <cofactor evidence="10">
        <name>Zn(2+)</name>
        <dbReference type="ChEBI" id="CHEBI:29105"/>
    </cofactor>
</comment>
<evidence type="ECO:0000256" key="6">
    <source>
        <dbReference type="ARBA" id="ARBA00031828"/>
    </source>
</evidence>
<evidence type="ECO:0000256" key="10">
    <source>
        <dbReference type="PIRSR" id="PIRSR004682-4"/>
    </source>
</evidence>
<keyword evidence="5 7" id="KW-0119">Carbohydrate metabolism</keyword>
<dbReference type="Gene3D" id="3.40.50.1000">
    <property type="entry name" value="HAD superfamily/HAD-like"/>
    <property type="match status" value="1"/>
</dbReference>
<keyword evidence="2 7" id="KW-0963">Cytoplasm</keyword>
<dbReference type="eggNOG" id="COG0241">
    <property type="taxonomic scope" value="Bacteria"/>
</dbReference>
<feature type="active site" description="Proton donor" evidence="8">
    <location>
        <position position="12"/>
    </location>
</feature>
<reference evidence="11 12" key="1">
    <citation type="submission" date="2013-05" db="EMBL/GenBank/DDBJ databases">
        <title>Genome assembly of Chondromyces apiculatus DSM 436.</title>
        <authorList>
            <person name="Sharma G."/>
            <person name="Khatri I."/>
            <person name="Kaur C."/>
            <person name="Mayilraj S."/>
            <person name="Subramanian S."/>
        </authorList>
    </citation>
    <scope>NUCLEOTIDE SEQUENCE [LARGE SCALE GENOMIC DNA]</scope>
    <source>
        <strain evidence="11 12">DSM 436</strain>
    </source>
</reference>
<accession>A0A017TGD2</accession>